<accession>A0AAU9J917</accession>
<reference evidence="2" key="1">
    <citation type="submission" date="2021-09" db="EMBL/GenBank/DDBJ databases">
        <authorList>
            <consortium name="AG Swart"/>
            <person name="Singh M."/>
            <person name="Singh A."/>
            <person name="Seah K."/>
            <person name="Emmerich C."/>
        </authorList>
    </citation>
    <scope>NUCLEOTIDE SEQUENCE</scope>
    <source>
        <strain evidence="2">ATCC30299</strain>
    </source>
</reference>
<comment type="caution">
    <text evidence="2">The sequence shown here is derived from an EMBL/GenBank/DDBJ whole genome shotgun (WGS) entry which is preliminary data.</text>
</comment>
<feature type="region of interest" description="Disordered" evidence="1">
    <location>
        <begin position="1"/>
        <end position="27"/>
    </location>
</feature>
<keyword evidence="3" id="KW-1185">Reference proteome</keyword>
<name>A0AAU9J917_9CILI</name>
<evidence type="ECO:0000313" key="3">
    <source>
        <dbReference type="Proteomes" id="UP001162131"/>
    </source>
</evidence>
<organism evidence="2 3">
    <name type="scientific">Blepharisma stoltei</name>
    <dbReference type="NCBI Taxonomy" id="1481888"/>
    <lineage>
        <taxon>Eukaryota</taxon>
        <taxon>Sar</taxon>
        <taxon>Alveolata</taxon>
        <taxon>Ciliophora</taxon>
        <taxon>Postciliodesmatophora</taxon>
        <taxon>Heterotrichea</taxon>
        <taxon>Heterotrichida</taxon>
        <taxon>Blepharismidae</taxon>
        <taxon>Blepharisma</taxon>
    </lineage>
</organism>
<sequence>MSSKHKSSKRQSRKAAQDSPPDKGFELDLSFDTENFSGFDAALDDLKGSFFSKSSESKGEEYFDNFGGAFEESEGKEDMNQAFVVESSILSIEEDDKEEVKEKIFGVEIKPEIKEAENIQQTKVSKAQVVNVVAIERSEIGQSWWCQSCLIADEKRKESRCILF</sequence>
<dbReference type="AlphaFoldDB" id="A0AAU9J917"/>
<evidence type="ECO:0000256" key="1">
    <source>
        <dbReference type="SAM" id="MobiDB-lite"/>
    </source>
</evidence>
<gene>
    <name evidence="2" type="ORF">BSTOLATCC_MIC29594</name>
</gene>
<evidence type="ECO:0000313" key="2">
    <source>
        <dbReference type="EMBL" id="CAG9321675.1"/>
    </source>
</evidence>
<dbReference type="EMBL" id="CAJZBQ010000029">
    <property type="protein sequence ID" value="CAG9321675.1"/>
    <property type="molecule type" value="Genomic_DNA"/>
</dbReference>
<feature type="compositionally biased region" description="Basic residues" evidence="1">
    <location>
        <begin position="1"/>
        <end position="13"/>
    </location>
</feature>
<proteinExistence type="predicted"/>
<dbReference type="Proteomes" id="UP001162131">
    <property type="component" value="Unassembled WGS sequence"/>
</dbReference>
<protein>
    <submittedName>
        <fullName evidence="2">Uncharacterized protein</fullName>
    </submittedName>
</protein>